<accession>A0ABD5QEI2</accession>
<dbReference type="Proteomes" id="UP001595925">
    <property type="component" value="Unassembled WGS sequence"/>
</dbReference>
<feature type="transmembrane region" description="Helical" evidence="1">
    <location>
        <begin position="57"/>
        <end position="76"/>
    </location>
</feature>
<feature type="transmembrane region" description="Helical" evidence="1">
    <location>
        <begin position="179"/>
        <end position="201"/>
    </location>
</feature>
<dbReference type="RefSeq" id="WP_224826967.1">
    <property type="nucleotide sequence ID" value="NZ_JAIVEF010000001.1"/>
</dbReference>
<keyword evidence="1" id="KW-1133">Transmembrane helix</keyword>
<feature type="transmembrane region" description="Helical" evidence="1">
    <location>
        <begin position="24"/>
        <end position="45"/>
    </location>
</feature>
<organism evidence="2 3">
    <name type="scientific">Saliphagus infecundisoli</name>
    <dbReference type="NCBI Taxonomy" id="1849069"/>
    <lineage>
        <taxon>Archaea</taxon>
        <taxon>Methanobacteriati</taxon>
        <taxon>Methanobacteriota</taxon>
        <taxon>Stenosarchaea group</taxon>
        <taxon>Halobacteria</taxon>
        <taxon>Halobacteriales</taxon>
        <taxon>Natrialbaceae</taxon>
        <taxon>Saliphagus</taxon>
    </lineage>
</organism>
<feature type="transmembrane region" description="Helical" evidence="1">
    <location>
        <begin position="221"/>
        <end position="248"/>
    </location>
</feature>
<dbReference type="InterPro" id="IPR051784">
    <property type="entry name" value="Nod_factor_ABC_transporter"/>
</dbReference>
<proteinExistence type="predicted"/>
<feature type="transmembrane region" description="Helical" evidence="1">
    <location>
        <begin position="142"/>
        <end position="167"/>
    </location>
</feature>
<dbReference type="PANTHER" id="PTHR43229:SF2">
    <property type="entry name" value="NODULATION PROTEIN J"/>
    <property type="match status" value="1"/>
</dbReference>
<gene>
    <name evidence="2" type="ORF">ACFPFO_09690</name>
</gene>
<feature type="transmembrane region" description="Helical" evidence="1">
    <location>
        <begin position="110"/>
        <end position="130"/>
    </location>
</feature>
<dbReference type="PANTHER" id="PTHR43229">
    <property type="entry name" value="NODULATION PROTEIN J"/>
    <property type="match status" value="1"/>
</dbReference>
<name>A0ABD5QEI2_9EURY</name>
<keyword evidence="1" id="KW-0812">Transmembrane</keyword>
<comment type="caution">
    <text evidence="2">The sequence shown here is derived from an EMBL/GenBank/DDBJ whole genome shotgun (WGS) entry which is preliminary data.</text>
</comment>
<protein>
    <submittedName>
        <fullName evidence="2">ABC transporter</fullName>
    </submittedName>
</protein>
<evidence type="ECO:0000313" key="2">
    <source>
        <dbReference type="EMBL" id="MFC4988019.1"/>
    </source>
</evidence>
<evidence type="ECO:0000256" key="1">
    <source>
        <dbReference type="SAM" id="Phobius"/>
    </source>
</evidence>
<reference evidence="2 3" key="1">
    <citation type="journal article" date="2019" name="Int. J. Syst. Evol. Microbiol.">
        <title>The Global Catalogue of Microorganisms (GCM) 10K type strain sequencing project: providing services to taxonomists for standard genome sequencing and annotation.</title>
        <authorList>
            <consortium name="The Broad Institute Genomics Platform"/>
            <consortium name="The Broad Institute Genome Sequencing Center for Infectious Disease"/>
            <person name="Wu L."/>
            <person name="Ma J."/>
        </authorList>
    </citation>
    <scope>NUCLEOTIDE SEQUENCE [LARGE SCALE GENOMIC DNA]</scope>
    <source>
        <strain evidence="2 3">CGMCC 1.15824</strain>
    </source>
</reference>
<keyword evidence="3" id="KW-1185">Reference proteome</keyword>
<sequence length="260" mass="27697">MNAAQYGLLARAVVEKQLILLRRYWINTAMMLVASYLFFAMIFFGGRAVGGAGIGDTLDGVVVGFFLLTAATAAYFDVAGNVMREAQWGTLEQLFMSPFGIGRVMAIKSAFNVALSAAVAFTLLAVMLVTTDRTLSVDPLTVVPLLVLTILSAVGLGFVFAGLSLLYKRIENVSQLMQFSFIALIAAPAAVDSPAIVALPLSHGSALLSRAMTDGVRLWEFPVLELGLLVGNGLAYLLVGAVAFSVLVRRARKLGVMGHY</sequence>
<dbReference type="EMBL" id="JBHSJG010000036">
    <property type="protein sequence ID" value="MFC4988019.1"/>
    <property type="molecule type" value="Genomic_DNA"/>
</dbReference>
<dbReference type="AlphaFoldDB" id="A0ABD5QEI2"/>
<evidence type="ECO:0000313" key="3">
    <source>
        <dbReference type="Proteomes" id="UP001595925"/>
    </source>
</evidence>
<keyword evidence="1" id="KW-0472">Membrane</keyword>